<evidence type="ECO:0000256" key="3">
    <source>
        <dbReference type="SAM" id="MobiDB-lite"/>
    </source>
</evidence>
<dbReference type="RefSeq" id="WP_100715294.1">
    <property type="nucleotide sequence ID" value="NZ_NPDY01000027.1"/>
</dbReference>
<dbReference type="PRINTS" id="PR01490">
    <property type="entry name" value="RTXTOXIND"/>
</dbReference>
<evidence type="ECO:0000313" key="9">
    <source>
        <dbReference type="Proteomes" id="UP000231990"/>
    </source>
</evidence>
<feature type="coiled-coil region" evidence="2">
    <location>
        <begin position="128"/>
        <end position="165"/>
    </location>
</feature>
<dbReference type="EMBL" id="NPDZ01000005">
    <property type="protein sequence ID" value="PJZ73380.1"/>
    <property type="molecule type" value="Genomic_DNA"/>
</dbReference>
<dbReference type="EMBL" id="NPDY01000027">
    <property type="protein sequence ID" value="PJZ68270.1"/>
    <property type="molecule type" value="Genomic_DNA"/>
</dbReference>
<dbReference type="InterPro" id="IPR058647">
    <property type="entry name" value="BSH_CzcB-like"/>
</dbReference>
<name>A0A2M9ZMR6_9LEPT</name>
<feature type="domain" description="CzcB-like barrel-sandwich hybrid" evidence="5">
    <location>
        <begin position="70"/>
        <end position="302"/>
    </location>
</feature>
<evidence type="ECO:0000259" key="5">
    <source>
        <dbReference type="Pfam" id="PF25973"/>
    </source>
</evidence>
<keyword evidence="8" id="KW-1185">Reference proteome</keyword>
<dbReference type="NCBIfam" id="TIGR01730">
    <property type="entry name" value="RND_mfp"/>
    <property type="match status" value="1"/>
</dbReference>
<evidence type="ECO:0000313" key="8">
    <source>
        <dbReference type="Proteomes" id="UP000231962"/>
    </source>
</evidence>
<proteinExistence type="inferred from homology"/>
<dbReference type="Proteomes" id="UP000231990">
    <property type="component" value="Unassembled WGS sequence"/>
</dbReference>
<dbReference type="Gene3D" id="1.10.287.470">
    <property type="entry name" value="Helix hairpin bin"/>
    <property type="match status" value="1"/>
</dbReference>
<comment type="caution">
    <text evidence="7">The sequence shown here is derived from an EMBL/GenBank/DDBJ whole genome shotgun (WGS) entry which is preliminary data.</text>
</comment>
<organism evidence="7 9">
    <name type="scientific">Leptospira perolatii</name>
    <dbReference type="NCBI Taxonomy" id="2023191"/>
    <lineage>
        <taxon>Bacteria</taxon>
        <taxon>Pseudomonadati</taxon>
        <taxon>Spirochaetota</taxon>
        <taxon>Spirochaetia</taxon>
        <taxon>Leptospirales</taxon>
        <taxon>Leptospiraceae</taxon>
        <taxon>Leptospira</taxon>
    </lineage>
</organism>
<dbReference type="FunFam" id="2.40.30.170:FF:000010">
    <property type="entry name" value="Efflux RND transporter periplasmic adaptor subunit"/>
    <property type="match status" value="1"/>
</dbReference>
<keyword evidence="2" id="KW-0175">Coiled coil</keyword>
<dbReference type="AlphaFoldDB" id="A0A2M9ZMR6"/>
<feature type="region of interest" description="Disordered" evidence="3">
    <location>
        <begin position="447"/>
        <end position="469"/>
    </location>
</feature>
<evidence type="ECO:0000313" key="6">
    <source>
        <dbReference type="EMBL" id="PJZ68270.1"/>
    </source>
</evidence>
<comment type="similarity">
    <text evidence="1">Belongs to the membrane fusion protein (MFP) (TC 8.A.1) family.</text>
</comment>
<reference evidence="8 9" key="1">
    <citation type="submission" date="2017-07" db="EMBL/GenBank/DDBJ databases">
        <title>Leptospira spp. isolated from tropical soils.</title>
        <authorList>
            <person name="Thibeaux R."/>
            <person name="Iraola G."/>
            <person name="Ferres I."/>
            <person name="Bierque E."/>
            <person name="Girault D."/>
            <person name="Soupe-Gilbert M.-E."/>
            <person name="Picardeau M."/>
            <person name="Goarant C."/>
        </authorList>
    </citation>
    <scope>NUCLEOTIDE SEQUENCE [LARGE SCALE GENOMIC DNA]</scope>
    <source>
        <strain evidence="7 9">FH1-B-B1</strain>
        <strain evidence="6 8">FH1-B-C1</strain>
    </source>
</reference>
<dbReference type="Pfam" id="PF25954">
    <property type="entry name" value="Beta-barrel_RND_2"/>
    <property type="match status" value="1"/>
</dbReference>
<evidence type="ECO:0000259" key="4">
    <source>
        <dbReference type="Pfam" id="PF25954"/>
    </source>
</evidence>
<accession>A0A2M9ZMR6</accession>
<feature type="domain" description="CusB-like beta-barrel" evidence="4">
    <location>
        <begin position="309"/>
        <end position="380"/>
    </location>
</feature>
<evidence type="ECO:0000256" key="1">
    <source>
        <dbReference type="ARBA" id="ARBA00009477"/>
    </source>
</evidence>
<dbReference type="Pfam" id="PF25973">
    <property type="entry name" value="BSH_CzcB"/>
    <property type="match status" value="1"/>
</dbReference>
<dbReference type="PANTHER" id="PTHR30469">
    <property type="entry name" value="MULTIDRUG RESISTANCE PROTEIN MDTA"/>
    <property type="match status" value="1"/>
</dbReference>
<dbReference type="InterPro" id="IPR058792">
    <property type="entry name" value="Beta-barrel_RND_2"/>
</dbReference>
<dbReference type="Proteomes" id="UP000231962">
    <property type="component" value="Unassembled WGS sequence"/>
</dbReference>
<protein>
    <submittedName>
        <fullName evidence="7">Efflux transporter periplasmic adaptor subunit</fullName>
    </submittedName>
</protein>
<dbReference type="PANTHER" id="PTHR30469:SF15">
    <property type="entry name" value="HLYD FAMILY OF SECRETION PROTEINS"/>
    <property type="match status" value="1"/>
</dbReference>
<dbReference type="OrthoDB" id="325180at2"/>
<dbReference type="Gene3D" id="2.40.30.170">
    <property type="match status" value="1"/>
</dbReference>
<dbReference type="GO" id="GO:1990281">
    <property type="term" value="C:efflux pump complex"/>
    <property type="evidence" value="ECO:0007669"/>
    <property type="project" value="TreeGrafter"/>
</dbReference>
<dbReference type="GO" id="GO:0015562">
    <property type="term" value="F:efflux transmembrane transporter activity"/>
    <property type="evidence" value="ECO:0007669"/>
    <property type="project" value="TreeGrafter"/>
</dbReference>
<evidence type="ECO:0000313" key="7">
    <source>
        <dbReference type="EMBL" id="PJZ73380.1"/>
    </source>
</evidence>
<gene>
    <name evidence="6" type="ORF">CH360_16965</name>
    <name evidence="7" type="ORF">CH373_10505</name>
</gene>
<dbReference type="SUPFAM" id="SSF111369">
    <property type="entry name" value="HlyD-like secretion proteins"/>
    <property type="match status" value="2"/>
</dbReference>
<sequence>MLRGISTPTVSIYKFLNILSILFILLFIDCGKKDKTEKESAKAPFEMVPLSLTKEQTVIFALGSVSHYKKAEVSSKVLGRVEKIFKEEGAKVSKGTPLAKIETLNLEIQLKKDMASFEVQNKQIELTRARYIQSKQRVEKELTNIEKASADLKDSKATYDNLNRTYQNKLELFKIGAVSESELKGLETGLVSAQTNYFKAQKNLDTLMVGYRPEDLQRAGMKVPSDKSQLKDALVDLNTIVEKSELDIAVANLKNIQASIDATKLLIHESTILSPLKGIVAVRSIFPGEAVKESQALFVVVDDSELLLKYSINETDLGRIKEGQEVDFTVDAFPKRIFKGKVLIISPLVDPQSRASEVKILYQNDKNELKPGMFARAEIKDLNPQPAFYVPAKSILPGKEKDQGYIFSAKNGLLFKKQIKIEGVSGEKSRISGDLFEGELIAIGNVGGIKEGEPVPEATPSSSSTSTSK</sequence>
<dbReference type="Gene3D" id="2.40.50.100">
    <property type="match status" value="1"/>
</dbReference>
<evidence type="ECO:0000256" key="2">
    <source>
        <dbReference type="SAM" id="Coils"/>
    </source>
</evidence>
<dbReference type="InterPro" id="IPR006143">
    <property type="entry name" value="RND_pump_MFP"/>
</dbReference>